<accession>W7J592</accession>
<feature type="region of interest" description="Disordered" evidence="1">
    <location>
        <begin position="1"/>
        <end position="36"/>
    </location>
</feature>
<dbReference type="EMBL" id="AYXG01000121">
    <property type="protein sequence ID" value="EWC61269.1"/>
    <property type="molecule type" value="Genomic_DNA"/>
</dbReference>
<reference evidence="2 3" key="1">
    <citation type="journal article" date="2014" name="Genome Announc.">
        <title>Draft Genome Sequence of the Antitrypanosomally Active Sponge-Associated Bacterium Actinokineospora sp. Strain EG49.</title>
        <authorList>
            <person name="Harjes J."/>
            <person name="Ryu T."/>
            <person name="Abdelmohsen U.R."/>
            <person name="Moitinho-Silva L."/>
            <person name="Horn H."/>
            <person name="Ravasi T."/>
            <person name="Hentschel U."/>
        </authorList>
    </citation>
    <scope>NUCLEOTIDE SEQUENCE [LARGE SCALE GENOMIC DNA]</scope>
    <source>
        <strain evidence="2 3">EG49</strain>
    </source>
</reference>
<protein>
    <submittedName>
        <fullName evidence="2">Uncharacterized protein</fullName>
    </submittedName>
</protein>
<organism evidence="2 3">
    <name type="scientific">Actinokineospora spheciospongiae</name>
    <dbReference type="NCBI Taxonomy" id="909613"/>
    <lineage>
        <taxon>Bacteria</taxon>
        <taxon>Bacillati</taxon>
        <taxon>Actinomycetota</taxon>
        <taxon>Actinomycetes</taxon>
        <taxon>Pseudonocardiales</taxon>
        <taxon>Pseudonocardiaceae</taxon>
        <taxon>Actinokineospora</taxon>
    </lineage>
</organism>
<dbReference type="STRING" id="909613.UO65_3420"/>
<gene>
    <name evidence="2" type="ORF">UO65_3420</name>
</gene>
<proteinExistence type="predicted"/>
<sequence length="118" mass="11760">MVMLGGMASATTAGAPEADLPTPQGQDGVGNSGTVDSSEFSQVGLVNLDNTTLLHNTNIIASVCDNNINVLGVQVPVEEVLNGVQAPVGSAGEHENEGIATDICGQGGILDNGTGQSN</sequence>
<keyword evidence="3" id="KW-1185">Reference proteome</keyword>
<name>W7J592_9PSEU</name>
<evidence type="ECO:0000313" key="2">
    <source>
        <dbReference type="EMBL" id="EWC61269.1"/>
    </source>
</evidence>
<dbReference type="AlphaFoldDB" id="W7J592"/>
<dbReference type="Proteomes" id="UP000019277">
    <property type="component" value="Unassembled WGS sequence"/>
</dbReference>
<evidence type="ECO:0000256" key="1">
    <source>
        <dbReference type="SAM" id="MobiDB-lite"/>
    </source>
</evidence>
<comment type="caution">
    <text evidence="2">The sequence shown here is derived from an EMBL/GenBank/DDBJ whole genome shotgun (WGS) entry which is preliminary data.</text>
</comment>
<evidence type="ECO:0000313" key="3">
    <source>
        <dbReference type="Proteomes" id="UP000019277"/>
    </source>
</evidence>